<keyword evidence="6 8" id="KW-1133">Transmembrane helix</keyword>
<feature type="transmembrane region" description="Helical" evidence="8">
    <location>
        <begin position="42"/>
        <end position="63"/>
    </location>
</feature>
<keyword evidence="4 8" id="KW-1003">Cell membrane</keyword>
<feature type="transmembrane region" description="Helical" evidence="8">
    <location>
        <begin position="158"/>
        <end position="181"/>
    </location>
</feature>
<dbReference type="AlphaFoldDB" id="A0A150WJ42"/>
<evidence type="ECO:0000256" key="2">
    <source>
        <dbReference type="ARBA" id="ARBA00009142"/>
    </source>
</evidence>
<evidence type="ECO:0000256" key="4">
    <source>
        <dbReference type="ARBA" id="ARBA00022475"/>
    </source>
</evidence>
<evidence type="ECO:0000256" key="1">
    <source>
        <dbReference type="ARBA" id="ARBA00004651"/>
    </source>
</evidence>
<feature type="transmembrane region" description="Helical" evidence="8">
    <location>
        <begin position="219"/>
        <end position="238"/>
    </location>
</feature>
<dbReference type="InterPro" id="IPR052017">
    <property type="entry name" value="TSUP"/>
</dbReference>
<reference evidence="9 10" key="1">
    <citation type="submission" date="2016-03" db="EMBL/GenBank/DDBJ databases">
        <authorList>
            <person name="Ploux O."/>
        </authorList>
    </citation>
    <scope>NUCLEOTIDE SEQUENCE [LARGE SCALE GENOMIC DNA]</scope>
    <source>
        <strain evidence="9 10">R0</strain>
    </source>
</reference>
<accession>A0A150WJ42</accession>
<evidence type="ECO:0000256" key="7">
    <source>
        <dbReference type="ARBA" id="ARBA00023136"/>
    </source>
</evidence>
<organism evidence="9 10">
    <name type="scientific">Bdellovibrio bacteriovorus</name>
    <dbReference type="NCBI Taxonomy" id="959"/>
    <lineage>
        <taxon>Bacteria</taxon>
        <taxon>Pseudomonadati</taxon>
        <taxon>Bdellovibrionota</taxon>
        <taxon>Bdellovibrionia</taxon>
        <taxon>Bdellovibrionales</taxon>
        <taxon>Pseudobdellovibrionaceae</taxon>
        <taxon>Bdellovibrio</taxon>
    </lineage>
</organism>
<evidence type="ECO:0000256" key="6">
    <source>
        <dbReference type="ARBA" id="ARBA00022989"/>
    </source>
</evidence>
<name>A0A150WJ42_BDEBC</name>
<sequence>MLEILLLLTAIGAGFLGALLGLGGGIIIVPVLTLFYQVNIRYAIAASLISIVATSSGAAASYLKDSLTNLRLAVFLEIGTVTGAMVGFFLATYIQAKYLFLLFGVFLFFSAVMMLRKREGQLSVQNHPWADALRLDGSYPEGENKTVFYKVQQVPLGLFAMFGAGILSALLGIGSGIFKVLAMDGAMKLPIKVSSATSNFMIGVTASASAGAYLLRGDILPEIAAPVSVGIIIGSFLGAKAMVKMPAQRIRQIFVVVLIVVSVQMVWKGLS</sequence>
<dbReference type="GO" id="GO:0005886">
    <property type="term" value="C:plasma membrane"/>
    <property type="evidence" value="ECO:0007669"/>
    <property type="project" value="UniProtKB-SubCell"/>
</dbReference>
<keyword evidence="7 8" id="KW-0472">Membrane</keyword>
<evidence type="ECO:0000313" key="10">
    <source>
        <dbReference type="Proteomes" id="UP000075320"/>
    </source>
</evidence>
<dbReference type="RefSeq" id="WP_061835614.1">
    <property type="nucleotide sequence ID" value="NZ_LUKE01000003.1"/>
</dbReference>
<evidence type="ECO:0000256" key="5">
    <source>
        <dbReference type="ARBA" id="ARBA00022692"/>
    </source>
</evidence>
<gene>
    <name evidence="9" type="ORF">AZI86_12915</name>
</gene>
<comment type="similarity">
    <text evidence="2 8">Belongs to the 4-toluene sulfonate uptake permease (TSUP) (TC 2.A.102) family.</text>
</comment>
<dbReference type="PANTHER" id="PTHR30269">
    <property type="entry name" value="TRANSMEMBRANE PROTEIN YFCA"/>
    <property type="match status" value="1"/>
</dbReference>
<proteinExistence type="inferred from homology"/>
<keyword evidence="10" id="KW-1185">Reference proteome</keyword>
<feature type="transmembrane region" description="Helical" evidence="8">
    <location>
        <begin position="98"/>
        <end position="115"/>
    </location>
</feature>
<keyword evidence="3" id="KW-0813">Transport</keyword>
<dbReference type="OrthoDB" id="9777163at2"/>
<protein>
    <recommendedName>
        <fullName evidence="8">Probable membrane transporter protein</fullName>
    </recommendedName>
</protein>
<feature type="transmembrane region" description="Helical" evidence="8">
    <location>
        <begin position="250"/>
        <end position="267"/>
    </location>
</feature>
<comment type="caution">
    <text evidence="9">The sequence shown here is derived from an EMBL/GenBank/DDBJ whole genome shotgun (WGS) entry which is preliminary data.</text>
</comment>
<evidence type="ECO:0000313" key="9">
    <source>
        <dbReference type="EMBL" id="KYG63720.1"/>
    </source>
</evidence>
<dbReference type="Proteomes" id="UP000075320">
    <property type="component" value="Unassembled WGS sequence"/>
</dbReference>
<feature type="transmembrane region" description="Helical" evidence="8">
    <location>
        <begin position="6"/>
        <end position="35"/>
    </location>
</feature>
<comment type="subcellular location">
    <subcellularLocation>
        <location evidence="1 8">Cell membrane</location>
        <topology evidence="1 8">Multi-pass membrane protein</topology>
    </subcellularLocation>
</comment>
<dbReference type="EMBL" id="LUKE01000003">
    <property type="protein sequence ID" value="KYG63720.1"/>
    <property type="molecule type" value="Genomic_DNA"/>
</dbReference>
<dbReference type="PANTHER" id="PTHR30269:SF23">
    <property type="entry name" value="MEMBRANE TRANSPORTER PROTEIN YDHB-RELATED"/>
    <property type="match status" value="1"/>
</dbReference>
<dbReference type="InterPro" id="IPR002781">
    <property type="entry name" value="TM_pro_TauE-like"/>
</dbReference>
<dbReference type="Pfam" id="PF01925">
    <property type="entry name" value="TauE"/>
    <property type="match status" value="1"/>
</dbReference>
<keyword evidence="5 8" id="KW-0812">Transmembrane</keyword>
<feature type="transmembrane region" description="Helical" evidence="8">
    <location>
        <begin position="69"/>
        <end position="91"/>
    </location>
</feature>
<evidence type="ECO:0000256" key="8">
    <source>
        <dbReference type="RuleBase" id="RU363041"/>
    </source>
</evidence>
<evidence type="ECO:0000256" key="3">
    <source>
        <dbReference type="ARBA" id="ARBA00022448"/>
    </source>
</evidence>